<feature type="region of interest" description="Disordered" evidence="1">
    <location>
        <begin position="1"/>
        <end position="220"/>
    </location>
</feature>
<feature type="compositionally biased region" description="Low complexity" evidence="1">
    <location>
        <begin position="167"/>
        <end position="220"/>
    </location>
</feature>
<feature type="compositionally biased region" description="Pro residues" evidence="1">
    <location>
        <begin position="251"/>
        <end position="260"/>
    </location>
</feature>
<dbReference type="EMBL" id="GL433863">
    <property type="protein sequence ID" value="EFN51432.1"/>
    <property type="molecule type" value="Genomic_DNA"/>
</dbReference>
<keyword evidence="3" id="KW-1185">Reference proteome</keyword>
<dbReference type="KEGG" id="cvr:CHLNCDRAFT_55059"/>
<dbReference type="PANTHER" id="PTHR45725:SF1">
    <property type="entry name" value="DISHEVELLED ASSOCIATED ACTIVATOR OF MORPHOGENESIS, ISOFORM D"/>
    <property type="match status" value="1"/>
</dbReference>
<evidence type="ECO:0008006" key="4">
    <source>
        <dbReference type="Google" id="ProtNLM"/>
    </source>
</evidence>
<dbReference type="GeneID" id="17350883"/>
<evidence type="ECO:0000313" key="3">
    <source>
        <dbReference type="Proteomes" id="UP000008141"/>
    </source>
</evidence>
<feature type="compositionally biased region" description="Polar residues" evidence="1">
    <location>
        <begin position="33"/>
        <end position="47"/>
    </location>
</feature>
<feature type="compositionally biased region" description="Gly residues" evidence="1">
    <location>
        <begin position="123"/>
        <end position="135"/>
    </location>
</feature>
<feature type="compositionally biased region" description="Low complexity" evidence="1">
    <location>
        <begin position="104"/>
        <end position="122"/>
    </location>
</feature>
<feature type="region of interest" description="Disordered" evidence="1">
    <location>
        <begin position="240"/>
        <end position="262"/>
    </location>
</feature>
<name>E1ZRM0_CHLVA</name>
<sequence length="1102" mass="119009">MSLSNCVRAAPGPSGPEDSVLNADRPPPEAQFPQESVNQGDLTSPAQQLPRATPTEPPPQPQRQSVTGSWVRRMVAEVNEAAPPLVVGRHTPSHRDDVAAAALQTAQRHMAQQQQGQKQSGGTRSGDGTLGGGGSAVQHPPARHPLGQQQLQQPQQPQQSTALRMFHLAAKGAAQAQRRASSRPGAAAAAGQHPALAHLPAPRAKPQPAATAPAQLGPHQHQHALPLLLPLLQLPQPPRVQASVNQAGPPGAMPPPPPRAPRSAAATAVLSAAGPSWDRPRLTAGAVDAARAAISGGQPETVLPLLVQAAAQRGAEEAGLSLELLCAHQANFEALNPVARGSRAVSLLELLRSAPFSMLAHFLKNMCKCYGAGSGWAKPCLWTAAGGVLMVTLLTAAAAAMGLVALQGAASTVKLRVGGHALTLSLSREAPTSASGSRGRIWGAAGSTRGLPCRASGYCSLGRSKVWRGDVATNRALQAMLKAVTYKKELIVVMSSLTGFHRELALNALQSAEALGYGHHVLLAPQSAGCDRIPPPFAATTSCVWDSRPIVHVNEVFNSFYRRWDLYARVVRMGYNVLSLDSDTMMVADFYSFVKSPPFSHYHALFTMDGVSCGIVYTQNAHPSGPTVWMAVEHAYRTSRQRENMTHMQALYKGWTEADTWEQLMWNQLATVIHGRPFHHLWEKTPAEWRQEWQLQGFKLWENKTLDIEVTWPAEWRNVSGVGQGLLRVVDNLALPVVEDAWWQRHSQYFYPPSPGNVSAQFLELIHSSSDQPLYEPGKPWAPPADLPQEHFAFLPGWFAHGYIGRGNLGYWDIKPPAAVILHNVWMPGAVVWKSYPYKAAGLFHWEVAEAVRGHNLLGLADPKLLMLAPGVQLFAETEQAFLDAVQQLVRLAGMMGRQLVMPNPPCHSVWVGLARNLEYPHPWLPLWKYHYDVFQASCGVIQLADATQPGGNATYCHWLRGLTAKCMAAVPPHADALAFLDRWKDRGQAAPNKNNTLWHAEWQAAGGAAGPPPRPPAAITTPQPQVAVPDAEAVVAAAAAFTTWPVLFLGAVPVLGRTDTLQGLDEVHKGCELFADQPPTLEPYDPAGVSDARQRWLNGTL</sequence>
<dbReference type="InParanoid" id="E1ZRM0"/>
<dbReference type="InterPro" id="IPR051425">
    <property type="entry name" value="Formin_Homology"/>
</dbReference>
<reference evidence="2 3" key="1">
    <citation type="journal article" date="2010" name="Plant Cell">
        <title>The Chlorella variabilis NC64A genome reveals adaptation to photosymbiosis, coevolution with viruses, and cryptic sex.</title>
        <authorList>
            <person name="Blanc G."/>
            <person name="Duncan G."/>
            <person name="Agarkova I."/>
            <person name="Borodovsky M."/>
            <person name="Gurnon J."/>
            <person name="Kuo A."/>
            <person name="Lindquist E."/>
            <person name="Lucas S."/>
            <person name="Pangilinan J."/>
            <person name="Polle J."/>
            <person name="Salamov A."/>
            <person name="Terry A."/>
            <person name="Yamada T."/>
            <person name="Dunigan D.D."/>
            <person name="Grigoriev I.V."/>
            <person name="Claverie J.M."/>
            <person name="Van Etten J.L."/>
        </authorList>
    </citation>
    <scope>NUCLEOTIDE SEQUENCE [LARGE SCALE GENOMIC DNA]</scope>
    <source>
        <strain evidence="2 3">NC64A</strain>
    </source>
</reference>
<gene>
    <name evidence="2" type="ORF">CHLNCDRAFT_55059</name>
</gene>
<proteinExistence type="predicted"/>
<dbReference type="AlphaFoldDB" id="E1ZRM0"/>
<dbReference type="OrthoDB" id="515978at2759"/>
<dbReference type="RefSeq" id="XP_005843534.1">
    <property type="nucleotide sequence ID" value="XM_005843472.1"/>
</dbReference>
<evidence type="ECO:0000256" key="1">
    <source>
        <dbReference type="SAM" id="MobiDB-lite"/>
    </source>
</evidence>
<organism evidence="3">
    <name type="scientific">Chlorella variabilis</name>
    <name type="common">Green alga</name>
    <dbReference type="NCBI Taxonomy" id="554065"/>
    <lineage>
        <taxon>Eukaryota</taxon>
        <taxon>Viridiplantae</taxon>
        <taxon>Chlorophyta</taxon>
        <taxon>core chlorophytes</taxon>
        <taxon>Trebouxiophyceae</taxon>
        <taxon>Chlorellales</taxon>
        <taxon>Chlorellaceae</taxon>
        <taxon>Chlorella clade</taxon>
        <taxon>Chlorella</taxon>
    </lineage>
</organism>
<protein>
    <recommendedName>
        <fullName evidence="4">Nucleotide-diphospho-sugar transferase domain-containing protein</fullName>
    </recommendedName>
</protein>
<accession>E1ZRM0</accession>
<evidence type="ECO:0000313" key="2">
    <source>
        <dbReference type="EMBL" id="EFN51432.1"/>
    </source>
</evidence>
<dbReference type="PANTHER" id="PTHR45725">
    <property type="entry name" value="FORMIN HOMOLOGY 2 FAMILY MEMBER"/>
    <property type="match status" value="1"/>
</dbReference>
<dbReference type="Proteomes" id="UP000008141">
    <property type="component" value="Unassembled WGS sequence"/>
</dbReference>
<feature type="compositionally biased region" description="Low complexity" evidence="1">
    <location>
        <begin position="145"/>
        <end position="159"/>
    </location>
</feature>